<accession>V4MCB3</accession>
<dbReference type="PANTHER" id="PTHR31973">
    <property type="entry name" value="POLYPROTEIN, PUTATIVE-RELATED"/>
    <property type="match status" value="1"/>
</dbReference>
<proteinExistence type="predicted"/>
<evidence type="ECO:0000313" key="6">
    <source>
        <dbReference type="EMBL" id="ESQ50108.1"/>
    </source>
</evidence>
<dbReference type="InterPro" id="IPR006564">
    <property type="entry name" value="Znf_PMZ"/>
</dbReference>
<organism evidence="6 7">
    <name type="scientific">Eutrema salsugineum</name>
    <name type="common">Saltwater cress</name>
    <name type="synonym">Sisymbrium salsugineum</name>
    <dbReference type="NCBI Taxonomy" id="72664"/>
    <lineage>
        <taxon>Eukaryota</taxon>
        <taxon>Viridiplantae</taxon>
        <taxon>Streptophyta</taxon>
        <taxon>Embryophyta</taxon>
        <taxon>Tracheophyta</taxon>
        <taxon>Spermatophyta</taxon>
        <taxon>Magnoliopsida</taxon>
        <taxon>eudicotyledons</taxon>
        <taxon>Gunneridae</taxon>
        <taxon>Pentapetalae</taxon>
        <taxon>rosids</taxon>
        <taxon>malvids</taxon>
        <taxon>Brassicales</taxon>
        <taxon>Brassicaceae</taxon>
        <taxon>Eutremeae</taxon>
        <taxon>Eutrema</taxon>
    </lineage>
</organism>
<dbReference type="Proteomes" id="UP000030689">
    <property type="component" value="Unassembled WGS sequence"/>
</dbReference>
<feature type="domain" description="SWIM-type" evidence="5">
    <location>
        <begin position="329"/>
        <end position="363"/>
    </location>
</feature>
<reference evidence="6 7" key="1">
    <citation type="journal article" date="2013" name="Front. Plant Sci.">
        <title>The Reference Genome of the Halophytic Plant Eutrema salsugineum.</title>
        <authorList>
            <person name="Yang R."/>
            <person name="Jarvis D.E."/>
            <person name="Chen H."/>
            <person name="Beilstein M.A."/>
            <person name="Grimwood J."/>
            <person name="Jenkins J."/>
            <person name="Shu S."/>
            <person name="Prochnik S."/>
            <person name="Xin M."/>
            <person name="Ma C."/>
            <person name="Schmutz J."/>
            <person name="Wing R.A."/>
            <person name="Mitchell-Olds T."/>
            <person name="Schumaker K.S."/>
            <person name="Wang X."/>
        </authorList>
    </citation>
    <scope>NUCLEOTIDE SEQUENCE [LARGE SCALE GENOMIC DNA]</scope>
</reference>
<sequence>MTGIVVQHFQISYLPSDLTDKSGFSPVIITNDRQVKNFVGYAKKNLSKENIHSESRCWLVDAVKKGQVFKTKNYSKVTLEICAMKHNFDYDVKQSTKKFWSIRCKDRVCNWSVRAEYLEDSTYFKINKGFYRAMRRVIVVDDTFLKRKYKGVLLVATALDGLYPIAFLVIADGQGVAFVSDINLSVTKALAKVYPHSSHGICIHHLLSNVASHFKTKGLDVLIAKASKEYRVAEFERRFNNIRNISPLVAKYLMEAGVEKWARCRFSRFRYDIQTTNLAESLNSVLLAPKEFPVIPLLDIITEMRIEKGKSVRVHPVSLKQFLVRGDKFDCLVDLELRTCTCGKYTLLKIPCRHSIKAGFSVNTKPHTLTDAMFTITILISFSNIRFFFLYLENTLHSRYTTAVWRIAYEKSINPIGVPEDTWVVPMDIENSKVLAPETRRAAGRRRKRRYETRTKKHKCSRCGLEGHKRGTCDMSI</sequence>
<evidence type="ECO:0000256" key="3">
    <source>
        <dbReference type="ARBA" id="ARBA00022833"/>
    </source>
</evidence>
<dbReference type="OMA" id="LEICAMK"/>
<dbReference type="Pfam" id="PF03108">
    <property type="entry name" value="DBD_Tnp_Mut"/>
    <property type="match status" value="1"/>
</dbReference>
<dbReference type="SMART" id="SM00575">
    <property type="entry name" value="ZnF_PMZ"/>
    <property type="match status" value="1"/>
</dbReference>
<dbReference type="Pfam" id="PF04434">
    <property type="entry name" value="SWIM"/>
    <property type="match status" value="1"/>
</dbReference>
<dbReference type="GO" id="GO:0008270">
    <property type="term" value="F:zinc ion binding"/>
    <property type="evidence" value="ECO:0007669"/>
    <property type="project" value="UniProtKB-KW"/>
</dbReference>
<evidence type="ECO:0000256" key="2">
    <source>
        <dbReference type="ARBA" id="ARBA00022771"/>
    </source>
</evidence>
<dbReference type="PROSITE" id="PS50966">
    <property type="entry name" value="ZF_SWIM"/>
    <property type="match status" value="1"/>
</dbReference>
<gene>
    <name evidence="6" type="ORF">EUTSA_v10002184mg</name>
</gene>
<dbReference type="STRING" id="72664.V4MCB3"/>
<keyword evidence="1" id="KW-0479">Metal-binding</keyword>
<evidence type="ECO:0000256" key="4">
    <source>
        <dbReference type="PROSITE-ProRule" id="PRU00325"/>
    </source>
</evidence>
<evidence type="ECO:0000313" key="7">
    <source>
        <dbReference type="Proteomes" id="UP000030689"/>
    </source>
</evidence>
<keyword evidence="2 4" id="KW-0863">Zinc-finger</keyword>
<dbReference type="eggNOG" id="ENOG502RJNC">
    <property type="taxonomic scope" value="Eukaryota"/>
</dbReference>
<dbReference type="PANTHER" id="PTHR31973:SF187">
    <property type="entry name" value="MUTATOR TRANSPOSASE MUDRA PROTEIN"/>
    <property type="match status" value="1"/>
</dbReference>
<dbReference type="InterPro" id="IPR007527">
    <property type="entry name" value="Znf_SWIM"/>
</dbReference>
<dbReference type="EMBL" id="KI517398">
    <property type="protein sequence ID" value="ESQ50108.1"/>
    <property type="molecule type" value="Genomic_DNA"/>
</dbReference>
<dbReference type="KEGG" id="eus:EUTSA_v10002184mg"/>
<dbReference type="InterPro" id="IPR004332">
    <property type="entry name" value="Transposase_MuDR"/>
</dbReference>
<dbReference type="AlphaFoldDB" id="V4MCB3"/>
<protein>
    <recommendedName>
        <fullName evidence="5">SWIM-type domain-containing protein</fullName>
    </recommendedName>
</protein>
<evidence type="ECO:0000256" key="1">
    <source>
        <dbReference type="ARBA" id="ARBA00022723"/>
    </source>
</evidence>
<evidence type="ECO:0000259" key="5">
    <source>
        <dbReference type="PROSITE" id="PS50966"/>
    </source>
</evidence>
<keyword evidence="3" id="KW-0862">Zinc</keyword>
<name>V4MCB3_EUTSA</name>
<keyword evidence="7" id="KW-1185">Reference proteome</keyword>
<dbReference type="Gramene" id="ESQ50108">
    <property type="protein sequence ID" value="ESQ50108"/>
    <property type="gene ID" value="EUTSA_v10002184mg"/>
</dbReference>